<keyword evidence="3" id="KW-1185">Reference proteome</keyword>
<evidence type="ECO:0000313" key="3">
    <source>
        <dbReference type="Proteomes" id="UP000250235"/>
    </source>
</evidence>
<feature type="region of interest" description="Disordered" evidence="1">
    <location>
        <begin position="148"/>
        <end position="180"/>
    </location>
</feature>
<name>A0A2Z7C937_9LAMI</name>
<accession>A0A2Z7C937</accession>
<dbReference type="EMBL" id="KQ999859">
    <property type="protein sequence ID" value="KZV40828.1"/>
    <property type="molecule type" value="Genomic_DNA"/>
</dbReference>
<proteinExistence type="predicted"/>
<reference evidence="2 3" key="1">
    <citation type="journal article" date="2015" name="Proc. Natl. Acad. Sci. U.S.A.">
        <title>The resurrection genome of Boea hygrometrica: A blueprint for survival of dehydration.</title>
        <authorList>
            <person name="Xiao L."/>
            <person name="Yang G."/>
            <person name="Zhang L."/>
            <person name="Yang X."/>
            <person name="Zhao S."/>
            <person name="Ji Z."/>
            <person name="Zhou Q."/>
            <person name="Hu M."/>
            <person name="Wang Y."/>
            <person name="Chen M."/>
            <person name="Xu Y."/>
            <person name="Jin H."/>
            <person name="Xiao X."/>
            <person name="Hu G."/>
            <person name="Bao F."/>
            <person name="Hu Y."/>
            <person name="Wan P."/>
            <person name="Li L."/>
            <person name="Deng X."/>
            <person name="Kuang T."/>
            <person name="Xiang C."/>
            <person name="Zhu J.K."/>
            <person name="Oliver M.J."/>
            <person name="He Y."/>
        </authorList>
    </citation>
    <scope>NUCLEOTIDE SEQUENCE [LARGE SCALE GENOMIC DNA]</scope>
    <source>
        <strain evidence="3">cv. XS01</strain>
    </source>
</reference>
<protein>
    <submittedName>
        <fullName evidence="2">Uncharacterized protein</fullName>
    </submittedName>
</protein>
<feature type="compositionally biased region" description="Basic and acidic residues" evidence="1">
    <location>
        <begin position="155"/>
        <end position="169"/>
    </location>
</feature>
<dbReference type="AlphaFoldDB" id="A0A2Z7C937"/>
<gene>
    <name evidence="2" type="ORF">F511_23150</name>
</gene>
<organism evidence="2 3">
    <name type="scientific">Dorcoceras hygrometricum</name>
    <dbReference type="NCBI Taxonomy" id="472368"/>
    <lineage>
        <taxon>Eukaryota</taxon>
        <taxon>Viridiplantae</taxon>
        <taxon>Streptophyta</taxon>
        <taxon>Embryophyta</taxon>
        <taxon>Tracheophyta</taxon>
        <taxon>Spermatophyta</taxon>
        <taxon>Magnoliopsida</taxon>
        <taxon>eudicotyledons</taxon>
        <taxon>Gunneridae</taxon>
        <taxon>Pentapetalae</taxon>
        <taxon>asterids</taxon>
        <taxon>lamiids</taxon>
        <taxon>Lamiales</taxon>
        <taxon>Gesneriaceae</taxon>
        <taxon>Didymocarpoideae</taxon>
        <taxon>Trichosporeae</taxon>
        <taxon>Loxocarpinae</taxon>
        <taxon>Dorcoceras</taxon>
    </lineage>
</organism>
<dbReference type="Proteomes" id="UP000250235">
    <property type="component" value="Unassembled WGS sequence"/>
</dbReference>
<evidence type="ECO:0000256" key="1">
    <source>
        <dbReference type="SAM" id="MobiDB-lite"/>
    </source>
</evidence>
<evidence type="ECO:0000313" key="2">
    <source>
        <dbReference type="EMBL" id="KZV40828.1"/>
    </source>
</evidence>
<feature type="compositionally biased region" description="Polar residues" evidence="1">
    <location>
        <begin position="170"/>
        <end position="180"/>
    </location>
</feature>
<sequence length="180" mass="20930">MNFKSLLNLYLGALIFKNTELLQLKMNGPRSFALNQLAEQLASKLIVYGYGEECLLNCRVVLERKLQQYLFRRADRLREVCGRQDLYGWNSSRAADKSKSEDQPKQLARSKETSWPYDICEKFGLTYIYQPAGRRPAGNGEKLVNKIRASKQLKSRKEQNKLSCRKKEAQMQNCSRIDQR</sequence>